<name>A0A8H3ZAG6_VENIN</name>
<proteinExistence type="inferred from homology"/>
<dbReference type="GO" id="GO:0005524">
    <property type="term" value="F:ATP binding"/>
    <property type="evidence" value="ECO:0007669"/>
    <property type="project" value="UniProtKB-KW"/>
</dbReference>
<reference evidence="21 22" key="1">
    <citation type="submission" date="2019-07" db="EMBL/GenBank/DDBJ databases">
        <title>Venturia inaequalis Genome Resource.</title>
        <authorList>
            <person name="Lichtner F.J."/>
        </authorList>
    </citation>
    <scope>NUCLEOTIDE SEQUENCE [LARGE SCALE GENOMIC DNA]</scope>
    <source>
        <strain evidence="21 22">DMI_063113</strain>
    </source>
</reference>
<evidence type="ECO:0000256" key="6">
    <source>
        <dbReference type="ARBA" id="ARBA00022598"/>
    </source>
</evidence>
<feature type="transmembrane region" description="Helical" evidence="19">
    <location>
        <begin position="1689"/>
        <end position="1706"/>
    </location>
</feature>
<keyword evidence="13" id="KW-0072">Autophagy</keyword>
<dbReference type="Gene3D" id="1.20.1250.20">
    <property type="entry name" value="MFS general substrate transporter like domains"/>
    <property type="match status" value="1"/>
</dbReference>
<dbReference type="InterPro" id="IPR036259">
    <property type="entry name" value="MFS_trans_sf"/>
</dbReference>
<comment type="subcellular location">
    <subcellularLocation>
        <location evidence="1">Vacuole membrane</location>
        <topology evidence="1">Multi-pass membrane protein</topology>
    </subcellularLocation>
</comment>
<feature type="transmembrane region" description="Helical" evidence="19">
    <location>
        <begin position="1784"/>
        <end position="1803"/>
    </location>
</feature>
<keyword evidence="10" id="KW-0648">Protein biosynthesis</keyword>
<evidence type="ECO:0000259" key="20">
    <source>
        <dbReference type="PROSITE" id="PS50862"/>
    </source>
</evidence>
<evidence type="ECO:0000256" key="12">
    <source>
        <dbReference type="ARBA" id="ARBA00022989"/>
    </source>
</evidence>
<accession>A0A8H3ZAG6</accession>
<dbReference type="InterPro" id="IPR050495">
    <property type="entry name" value="ATG22/LtaA_families"/>
</dbReference>
<dbReference type="InterPro" id="IPR044738">
    <property type="entry name" value="Atg22"/>
</dbReference>
<evidence type="ECO:0000256" key="5">
    <source>
        <dbReference type="ARBA" id="ARBA00022554"/>
    </source>
</evidence>
<feature type="transmembrane region" description="Helical" evidence="19">
    <location>
        <begin position="1718"/>
        <end position="1743"/>
    </location>
</feature>
<dbReference type="PANTHER" id="PTHR23519">
    <property type="entry name" value="AUTOPHAGY-RELATED PROTEIN 22"/>
    <property type="match status" value="1"/>
</dbReference>
<dbReference type="InterPro" id="IPR004364">
    <property type="entry name" value="Aa-tRNA-synt_II"/>
</dbReference>
<evidence type="ECO:0000256" key="14">
    <source>
        <dbReference type="ARBA" id="ARBA00023136"/>
    </source>
</evidence>
<keyword evidence="11" id="KW-0029">Amino-acid transport</keyword>
<evidence type="ECO:0000256" key="10">
    <source>
        <dbReference type="ARBA" id="ARBA00022917"/>
    </source>
</evidence>
<keyword evidence="4" id="KW-0813">Transport</keyword>
<evidence type="ECO:0000256" key="8">
    <source>
        <dbReference type="ARBA" id="ARBA00022741"/>
    </source>
</evidence>
<gene>
    <name evidence="21" type="ORF">EG327_011217</name>
</gene>
<dbReference type="NCBIfam" id="NF001750">
    <property type="entry name" value="PRK00476.1"/>
    <property type="match status" value="1"/>
</dbReference>
<dbReference type="SUPFAM" id="SSF50249">
    <property type="entry name" value="Nucleic acid-binding proteins"/>
    <property type="match status" value="1"/>
</dbReference>
<dbReference type="CDD" id="cd17483">
    <property type="entry name" value="MFS_Atg22_like"/>
    <property type="match status" value="1"/>
</dbReference>
<dbReference type="PROSITE" id="PS50862">
    <property type="entry name" value="AA_TRNA_LIGASE_II"/>
    <property type="match status" value="1"/>
</dbReference>
<sequence length="1951" mass="215187">MLLNPSTGTFVKASSAARRSYIEIGKLIHLRRLTGSYARNPKNLSGRHQCCPFSSTSLSRSKPRPETPDFIQNYKRSLEFPSATHEIYTLSKSQLDEDIVLHGYLGSRSDVSKKLSFAPLLSKDLRYSIQIISVDKSPEGNQIDPHSHLKSLNQHVPVAVRGRIKTRKPSKTDQLGETKKINDVELELTELYQLNSFPRDVMMTSDTNFPPEERHLQLRATKTLREALAFRAEAASICRNDLREHGFTEIETPLLFKSTPEGAREFLVPTREKGMAYALPQSPQQYKQILMASGVPKYFQVARCFRDEDLRADRQPEFTQVDIEMSFATGEQVISNIERLLQRLWKEMLSIDVPGPFRRMAYNDTMAKYGSDKPDLRLEMEMHDIGELLPADLISKIGPHVNPAVDIMKLHVSDDATETRRFISTFMDSPDAAPFIENPDGQPGIFIYDPRAPLEGLQPFGWQTAEYVEDILDPQEGDLLVLQARKKGPFSGGFTPAGRLRLALHKAAVAQGYIPAPTGFEFLWVNDFPLFSPSSDSEPGQGGSAGLSSTHHPFTSPKTSQDVDLLATNPEKVCAEHYDIVVNGVELGGGSRRIHDAQVQEFILRDVLQMSEERLQDFRHLLDVLRTGCPPHAGIALGFDRLVAVMLGRDSIKDVIAFPKNAKGEDLLVKSPNMMTPQQLAIYHLRLADSPYLFKLLNGTLYDLASKEQTASAAFRKLAKPSKVVHVGHSFGSFLTSAFIATYGELSDGAIITGYLLTEFLPSTGSTTFSVEYAATSSHPYNRSSGYVVCKKDDIQNIFFGGNPKTAFTQELLNYGDEIKQPVPIGEFASAFWLFGRYGPSFKAPVQYLLPEFDFYICRGNCNGLANLTTLANTYSTFLDTIDHCSVIENHEASSEADLYNHYLRCTSTSLTKNKVDQAALRMEMPKLALRSTTVLHSLLAASAVCLCHDLVSEKVPPGLNAINQVLITGYRHYNLAIQQIRESMSSPISLDPEILLASAILLVPFATASQQINHWISSKSATGDSRKLLSTTPRDVIVIMRAIRKMLETQRSGSSSPDPAKDMVDDIATTEENMCSPLTPSRTHVMFPILAATMQSALAKLQQRLDFASFRLHDGQEEELSGSATALNVLKSIVSKVFSSPQDGTSSSRTPIDHTSELKRASLSQISPWLHSYARKATDPLSIDPLTSLFLSFLIEVPQAYLDTTIPLLDQRLENPVGGALISATELTIEQALALDIYAHWSVLMFLEIEPTDTPPKKISARGCNKHGAPWGSKGQLEAFDWAMQACDDVFAGDYDAGFGRKKCYNLSDSLRLDMSLQLQRTKNPDDVSKNIDSRNCLKPKILEFRHSYHLLYTAMEEGKPQRRPRYAGEDTRPTSEKELRGWYSYGLGAEVFAVVGVGSFLPVTLEQLAREIGVLRSDGITPCVNDASAQGAIKWRRDGDPTADACVVKLFGGTINTSSFAMYSFSIAVFFQAITLVSISAIADHGSHRKQILLILGYTGATACLLWLLVIPKLLLVGTLLVIISVTCLGSSFVLLNSFLPLLVANHPSVSSTNEPTSTEVGPDSPGLTDSHEREGSVELSPGLEPPGLTLKLNGQKNTSEHTLSNQISSQGIGIGYAAAFIAQILSIGILLFCSKALHVESKTIPMRIILFVVGIWWALFTIPAALWLRQRPGPPLPASLSGKGRMYGLAWLSYIAFAWKSLWKTIKIAVQLKQIMLFLISWFLLSDAVATVSGTAVLFARTELHMSTTAIALVSITVMVSGILGAWAWPRISAYFNLRSNQTILACIVLFEIIPLYGLLGYLPFIKAWGVGGLQQPWEIFPLAIVHGFVMGGLSSFCRSFYGVLIPPGFEAAFYALYAVTDKGSSVVGPAIVGKIVDLTGTVRSGFWFLAILILLPLPFIAKVDSQRGKAEAVAMAKRLRGFAEQVEDREDGEEIEGLLGRERRSED</sequence>
<dbReference type="InterPro" id="IPR024671">
    <property type="entry name" value="Atg22-like"/>
</dbReference>
<keyword evidence="8" id="KW-0547">Nucleotide-binding</keyword>
<keyword evidence="9" id="KW-0067">ATP-binding</keyword>
<dbReference type="HAMAP" id="MF_00044">
    <property type="entry name" value="Asp_tRNA_synth_type1"/>
    <property type="match status" value="1"/>
</dbReference>
<feature type="transmembrane region" description="Helical" evidence="19">
    <location>
        <begin position="1616"/>
        <end position="1635"/>
    </location>
</feature>
<evidence type="ECO:0000256" key="4">
    <source>
        <dbReference type="ARBA" id="ARBA00022448"/>
    </source>
</evidence>
<dbReference type="EMBL" id="WNWR01000086">
    <property type="protein sequence ID" value="KAE9991674.1"/>
    <property type="molecule type" value="Genomic_DNA"/>
</dbReference>
<keyword evidence="6" id="KW-0436">Ligase</keyword>
<feature type="transmembrane region" description="Helical" evidence="19">
    <location>
        <begin position="1519"/>
        <end position="1542"/>
    </location>
</feature>
<dbReference type="GO" id="GO:0006914">
    <property type="term" value="P:autophagy"/>
    <property type="evidence" value="ECO:0007669"/>
    <property type="project" value="UniProtKB-KW"/>
</dbReference>
<dbReference type="InterPro" id="IPR006195">
    <property type="entry name" value="aa-tRNA-synth_II"/>
</dbReference>
<keyword evidence="7 19" id="KW-0812">Transmembrane</keyword>
<evidence type="ECO:0000313" key="22">
    <source>
        <dbReference type="Proteomes" id="UP000490939"/>
    </source>
</evidence>
<feature type="transmembrane region" description="Helical" evidence="19">
    <location>
        <begin position="1823"/>
        <end position="1845"/>
    </location>
</feature>
<dbReference type="GO" id="GO:0004812">
    <property type="term" value="F:aminoacyl-tRNA ligase activity"/>
    <property type="evidence" value="ECO:0007669"/>
    <property type="project" value="UniProtKB-KW"/>
</dbReference>
<dbReference type="InterPro" id="IPR021858">
    <property type="entry name" value="Fun_TF"/>
</dbReference>
<feature type="compositionally biased region" description="Polar residues" evidence="18">
    <location>
        <begin position="546"/>
        <end position="562"/>
    </location>
</feature>
<dbReference type="PRINTS" id="PR01042">
    <property type="entry name" value="TRNASYNTHASP"/>
</dbReference>
<feature type="transmembrane region" description="Helical" evidence="19">
    <location>
        <begin position="1749"/>
        <end position="1772"/>
    </location>
</feature>
<evidence type="ECO:0000256" key="1">
    <source>
        <dbReference type="ARBA" id="ARBA00004128"/>
    </source>
</evidence>
<keyword evidence="12 19" id="KW-1133">Transmembrane helix</keyword>
<evidence type="ECO:0000256" key="2">
    <source>
        <dbReference type="ARBA" id="ARBA00006303"/>
    </source>
</evidence>
<organism evidence="21 22">
    <name type="scientific">Venturia inaequalis</name>
    <name type="common">Apple scab fungus</name>
    <dbReference type="NCBI Taxonomy" id="5025"/>
    <lineage>
        <taxon>Eukaryota</taxon>
        <taxon>Fungi</taxon>
        <taxon>Dikarya</taxon>
        <taxon>Ascomycota</taxon>
        <taxon>Pezizomycotina</taxon>
        <taxon>Dothideomycetes</taxon>
        <taxon>Pleosporomycetidae</taxon>
        <taxon>Venturiales</taxon>
        <taxon>Venturiaceae</taxon>
        <taxon>Venturia</taxon>
    </lineage>
</organism>
<comment type="function">
    <text evidence="17">Vacuolar effluxer which mediate the efflux of amino acids resulting from autophagic degradation. The release of autophagic amino acids allows the maintenance of protein synthesis and viability during nitrogen starvation.</text>
</comment>
<evidence type="ECO:0000256" key="11">
    <source>
        <dbReference type="ARBA" id="ARBA00022970"/>
    </source>
</evidence>
<keyword evidence="14 19" id="KW-0472">Membrane</keyword>
<comment type="similarity">
    <text evidence="2">Belongs to the class-II aminoacyl-tRNA synthetase family. Type 1 subfamily.</text>
</comment>
<feature type="domain" description="Aminoacyl-transfer RNA synthetases class-II family profile" evidence="20">
    <location>
        <begin position="239"/>
        <end position="659"/>
    </location>
</feature>
<dbReference type="Proteomes" id="UP000490939">
    <property type="component" value="Unassembled WGS sequence"/>
</dbReference>
<comment type="similarity">
    <text evidence="3">Belongs to the ATG22 family.</text>
</comment>
<feature type="compositionally biased region" description="Polar residues" evidence="18">
    <location>
        <begin position="1553"/>
        <end position="1562"/>
    </location>
</feature>
<dbReference type="Gene3D" id="3.30.1360.30">
    <property type="entry name" value="GAD-like domain"/>
    <property type="match status" value="1"/>
</dbReference>
<dbReference type="InterPro" id="IPR012340">
    <property type="entry name" value="NA-bd_OB-fold"/>
</dbReference>
<feature type="transmembrane region" description="Helical" evidence="19">
    <location>
        <begin position="1647"/>
        <end position="1669"/>
    </location>
</feature>
<dbReference type="InterPro" id="IPR002312">
    <property type="entry name" value="Asp/Asn-tRNA-synth_IIb"/>
</dbReference>
<dbReference type="InterPro" id="IPR004524">
    <property type="entry name" value="Asp-tRNA-ligase_1"/>
</dbReference>
<keyword evidence="22" id="KW-1185">Reference proteome</keyword>
<feature type="transmembrane region" description="Helical" evidence="19">
    <location>
        <begin position="1888"/>
        <end position="1905"/>
    </location>
</feature>
<evidence type="ECO:0000256" key="16">
    <source>
        <dbReference type="ARBA" id="ARBA00023180"/>
    </source>
</evidence>
<feature type="region of interest" description="Disordered" evidence="18">
    <location>
        <begin position="1930"/>
        <end position="1951"/>
    </location>
</feature>
<dbReference type="PANTHER" id="PTHR23519:SF3">
    <property type="entry name" value="AUTOPHAGY-RELATED PROTEIN 22-2"/>
    <property type="match status" value="1"/>
</dbReference>
<evidence type="ECO:0000256" key="18">
    <source>
        <dbReference type="SAM" id="MobiDB-lite"/>
    </source>
</evidence>
<evidence type="ECO:0000256" key="7">
    <source>
        <dbReference type="ARBA" id="ARBA00022692"/>
    </source>
</evidence>
<feature type="compositionally biased region" description="Acidic residues" evidence="18">
    <location>
        <begin position="1930"/>
        <end position="1940"/>
    </location>
</feature>
<keyword evidence="16" id="KW-0325">Glycoprotein</keyword>
<evidence type="ECO:0000313" key="21">
    <source>
        <dbReference type="EMBL" id="KAE9991674.1"/>
    </source>
</evidence>
<dbReference type="Gene3D" id="2.40.50.140">
    <property type="entry name" value="Nucleic acid-binding proteins"/>
    <property type="match status" value="1"/>
</dbReference>
<dbReference type="InterPro" id="IPR029058">
    <property type="entry name" value="AB_hydrolase_fold"/>
</dbReference>
<dbReference type="InterPro" id="IPR045864">
    <property type="entry name" value="aa-tRNA-synth_II/BPL/LPL"/>
</dbReference>
<dbReference type="SUPFAM" id="SSF53474">
    <property type="entry name" value="alpha/beta-Hydrolases"/>
    <property type="match status" value="1"/>
</dbReference>
<feature type="transmembrane region" description="Helical" evidence="19">
    <location>
        <begin position="1462"/>
        <end position="1482"/>
    </location>
</feature>
<evidence type="ECO:0000256" key="13">
    <source>
        <dbReference type="ARBA" id="ARBA00023006"/>
    </source>
</evidence>
<dbReference type="Pfam" id="PF11951">
    <property type="entry name" value="Fungal_trans_2"/>
    <property type="match status" value="1"/>
</dbReference>
<feature type="transmembrane region" description="Helical" evidence="19">
    <location>
        <begin position="1494"/>
        <end position="1512"/>
    </location>
</feature>
<dbReference type="Pfam" id="PF11700">
    <property type="entry name" value="ATG22"/>
    <property type="match status" value="1"/>
</dbReference>
<dbReference type="SUPFAM" id="SSF55681">
    <property type="entry name" value="Class II aaRS and biotin synthetases"/>
    <property type="match status" value="1"/>
</dbReference>
<evidence type="ECO:0000256" key="17">
    <source>
        <dbReference type="ARBA" id="ARBA00024801"/>
    </source>
</evidence>
<feature type="region of interest" description="Disordered" evidence="18">
    <location>
        <begin position="1553"/>
        <end position="1590"/>
    </location>
</feature>
<dbReference type="GO" id="GO:0032974">
    <property type="term" value="P:amino acid transmembrane export from vacuole"/>
    <property type="evidence" value="ECO:0007669"/>
    <property type="project" value="InterPro"/>
</dbReference>
<dbReference type="InterPro" id="IPR004115">
    <property type="entry name" value="GAD-like_sf"/>
</dbReference>
<comment type="caution">
    <text evidence="21">The sequence shown here is derived from an EMBL/GenBank/DDBJ whole genome shotgun (WGS) entry which is preliminary data.</text>
</comment>
<keyword evidence="15" id="KW-0030">Aminoacyl-tRNA synthetase</keyword>
<dbReference type="GO" id="GO:0006418">
    <property type="term" value="P:tRNA aminoacylation for protein translation"/>
    <property type="evidence" value="ECO:0007669"/>
    <property type="project" value="InterPro"/>
</dbReference>
<evidence type="ECO:0000256" key="9">
    <source>
        <dbReference type="ARBA" id="ARBA00022840"/>
    </source>
</evidence>
<dbReference type="Gene3D" id="3.30.930.10">
    <property type="entry name" value="Bira Bifunctional Protein, Domain 2"/>
    <property type="match status" value="1"/>
</dbReference>
<dbReference type="Pfam" id="PF00152">
    <property type="entry name" value="tRNA-synt_2"/>
    <property type="match status" value="1"/>
</dbReference>
<dbReference type="SUPFAM" id="SSF103473">
    <property type="entry name" value="MFS general substrate transporter"/>
    <property type="match status" value="1"/>
</dbReference>
<feature type="transmembrane region" description="Helical" evidence="19">
    <location>
        <begin position="1384"/>
        <end position="1405"/>
    </location>
</feature>
<protein>
    <recommendedName>
        <fullName evidence="20">Aminoacyl-transfer RNA synthetases class-II family profile domain-containing protein</fullName>
    </recommendedName>
</protein>
<dbReference type="GO" id="GO:0005774">
    <property type="term" value="C:vacuolar membrane"/>
    <property type="evidence" value="ECO:0007669"/>
    <property type="project" value="UniProtKB-SubCell"/>
</dbReference>
<evidence type="ECO:0000256" key="15">
    <source>
        <dbReference type="ARBA" id="ARBA00023146"/>
    </source>
</evidence>
<keyword evidence="5" id="KW-0926">Vacuole</keyword>
<dbReference type="NCBIfam" id="TIGR00459">
    <property type="entry name" value="aspS_bact"/>
    <property type="match status" value="1"/>
</dbReference>
<evidence type="ECO:0000256" key="19">
    <source>
        <dbReference type="SAM" id="Phobius"/>
    </source>
</evidence>
<feature type="region of interest" description="Disordered" evidence="18">
    <location>
        <begin position="534"/>
        <end position="562"/>
    </location>
</feature>
<evidence type="ECO:0000256" key="3">
    <source>
        <dbReference type="ARBA" id="ARBA00006978"/>
    </source>
</evidence>